<dbReference type="AlphaFoldDB" id="A0A0D0A2T8"/>
<organism evidence="1 2">
    <name type="scientific">Suillus luteus UH-Slu-Lm8-n1</name>
    <dbReference type="NCBI Taxonomy" id="930992"/>
    <lineage>
        <taxon>Eukaryota</taxon>
        <taxon>Fungi</taxon>
        <taxon>Dikarya</taxon>
        <taxon>Basidiomycota</taxon>
        <taxon>Agaricomycotina</taxon>
        <taxon>Agaricomycetes</taxon>
        <taxon>Agaricomycetidae</taxon>
        <taxon>Boletales</taxon>
        <taxon>Suillineae</taxon>
        <taxon>Suillaceae</taxon>
        <taxon>Suillus</taxon>
    </lineage>
</organism>
<protein>
    <submittedName>
        <fullName evidence="1">Uncharacterized protein</fullName>
    </submittedName>
</protein>
<reference evidence="2" key="2">
    <citation type="submission" date="2015-01" db="EMBL/GenBank/DDBJ databases">
        <title>Evolutionary Origins and Diversification of the Mycorrhizal Mutualists.</title>
        <authorList>
            <consortium name="DOE Joint Genome Institute"/>
            <consortium name="Mycorrhizal Genomics Consortium"/>
            <person name="Kohler A."/>
            <person name="Kuo A."/>
            <person name="Nagy L.G."/>
            <person name="Floudas D."/>
            <person name="Copeland A."/>
            <person name="Barry K.W."/>
            <person name="Cichocki N."/>
            <person name="Veneault-Fourrey C."/>
            <person name="LaButti K."/>
            <person name="Lindquist E.A."/>
            <person name="Lipzen A."/>
            <person name="Lundell T."/>
            <person name="Morin E."/>
            <person name="Murat C."/>
            <person name="Riley R."/>
            <person name="Ohm R."/>
            <person name="Sun H."/>
            <person name="Tunlid A."/>
            <person name="Henrissat B."/>
            <person name="Grigoriev I.V."/>
            <person name="Hibbett D.S."/>
            <person name="Martin F."/>
        </authorList>
    </citation>
    <scope>NUCLEOTIDE SEQUENCE [LARGE SCALE GENOMIC DNA]</scope>
    <source>
        <strain evidence="2">UH-Slu-Lm8-n1</strain>
    </source>
</reference>
<accession>A0A0D0A2T8</accession>
<reference evidence="1 2" key="1">
    <citation type="submission" date="2014-04" db="EMBL/GenBank/DDBJ databases">
        <authorList>
            <consortium name="DOE Joint Genome Institute"/>
            <person name="Kuo A."/>
            <person name="Ruytinx J."/>
            <person name="Rineau F."/>
            <person name="Colpaert J."/>
            <person name="Kohler A."/>
            <person name="Nagy L.G."/>
            <person name="Floudas D."/>
            <person name="Copeland A."/>
            <person name="Barry K.W."/>
            <person name="Cichocki N."/>
            <person name="Veneault-Fourrey C."/>
            <person name="LaButti K."/>
            <person name="Lindquist E.A."/>
            <person name="Lipzen A."/>
            <person name="Lundell T."/>
            <person name="Morin E."/>
            <person name="Murat C."/>
            <person name="Sun H."/>
            <person name="Tunlid A."/>
            <person name="Henrissat B."/>
            <person name="Grigoriev I.V."/>
            <person name="Hibbett D.S."/>
            <person name="Martin F."/>
            <person name="Nordberg H.P."/>
            <person name="Cantor M.N."/>
            <person name="Hua S.X."/>
        </authorList>
    </citation>
    <scope>NUCLEOTIDE SEQUENCE [LARGE SCALE GENOMIC DNA]</scope>
    <source>
        <strain evidence="1 2">UH-Slu-Lm8-n1</strain>
    </source>
</reference>
<proteinExistence type="predicted"/>
<evidence type="ECO:0000313" key="2">
    <source>
        <dbReference type="Proteomes" id="UP000054485"/>
    </source>
</evidence>
<evidence type="ECO:0000313" key="1">
    <source>
        <dbReference type="EMBL" id="KIK35996.1"/>
    </source>
</evidence>
<keyword evidence="2" id="KW-1185">Reference proteome</keyword>
<sequence>MLETFCAAASAKVMLQEPGAPYVVNKAAEILQRCCAPFAEEIFGTDTSILRAATEYISHDDANIIKTPMSDNLRHTLDKTATHPYGSDRITEYKRLNVGGLQYCSHNYSALDSCVFFEQKLEKCVPGIIEHIFSVGQDHDRVYYMAVQGYLPVPAGYEDPFLAYSDFGAQTWSNVLDNHLDIVTVCTKGLCHAASMQWGTSELVLKPMNKVSCRRIQNCYYTNLLGRTLVDDRYCKRSCMVDSA</sequence>
<name>A0A0D0A2T8_9AGAM</name>
<dbReference type="InParanoid" id="A0A0D0A2T8"/>
<dbReference type="HOGENOM" id="CLU_1251029_0_0_1"/>
<dbReference type="EMBL" id="KN835571">
    <property type="protein sequence ID" value="KIK35996.1"/>
    <property type="molecule type" value="Genomic_DNA"/>
</dbReference>
<dbReference type="OrthoDB" id="2672935at2759"/>
<dbReference type="Proteomes" id="UP000054485">
    <property type="component" value="Unassembled WGS sequence"/>
</dbReference>
<gene>
    <name evidence="1" type="ORF">CY34DRAFT_95199</name>
</gene>